<feature type="domain" description="BZIP" evidence="2">
    <location>
        <begin position="130"/>
        <end position="179"/>
    </location>
</feature>
<name>A0A6G0XDM9_9STRA</name>
<dbReference type="SUPFAM" id="SSF57959">
    <property type="entry name" value="Leucine zipper domain"/>
    <property type="match status" value="1"/>
</dbReference>
<keyword evidence="4" id="KW-1185">Reference proteome</keyword>
<sequence length="407" mass="46637">MMKPAKKPLGRGPEWRYFGSPVFEEDEAMPVPSASAEGRGVGPSASSSITFLLKPPKKIPRVACIFCQIRVSARSNSLRRHLRECTKCTDEARQYCVKIEKMHTPFRNDQGNEYTNVEKTPDKKEQGETNSKAIQRRLKNRLACRANRKRKKALREHLKAQVMQMCAENSQIHQEINALLGFDNTIESKLTQDMLHELEAKNAQLHQDIQAQCWYNASSDLLKTAAAFFSWFLFGSPRQDGDNRHESFYSRETCQVVSDLDTFVDTFQDLSLESIWDTKSYLFDAMQVHPPEVVNGHQDGEIVVSIVEEASIRDLHALQSLLHPKWVEFIRQNLENRSTHHDNKSSSNAQEMHPRVRLAWTLTCWCSLHRTSQQNPDQIRDGGSHYQDGLMLGVDRIHIALMDCVCL</sequence>
<evidence type="ECO:0000313" key="3">
    <source>
        <dbReference type="EMBL" id="KAF0738257.1"/>
    </source>
</evidence>
<dbReference type="EMBL" id="VJMJ01000077">
    <property type="protein sequence ID" value="KAF0738257.1"/>
    <property type="molecule type" value="Genomic_DNA"/>
</dbReference>
<feature type="compositionally biased region" description="Polar residues" evidence="1">
    <location>
        <begin position="107"/>
        <end position="118"/>
    </location>
</feature>
<dbReference type="Proteomes" id="UP000481153">
    <property type="component" value="Unassembled WGS sequence"/>
</dbReference>
<evidence type="ECO:0000256" key="1">
    <source>
        <dbReference type="SAM" id="MobiDB-lite"/>
    </source>
</evidence>
<comment type="caution">
    <text evidence="3">The sequence shown here is derived from an EMBL/GenBank/DDBJ whole genome shotgun (WGS) entry which is preliminary data.</text>
</comment>
<dbReference type="InterPro" id="IPR004827">
    <property type="entry name" value="bZIP"/>
</dbReference>
<proteinExistence type="predicted"/>
<evidence type="ECO:0000259" key="2">
    <source>
        <dbReference type="PROSITE" id="PS50217"/>
    </source>
</evidence>
<protein>
    <recommendedName>
        <fullName evidence="2">BZIP domain-containing protein</fullName>
    </recommendedName>
</protein>
<feature type="region of interest" description="Disordered" evidence="1">
    <location>
        <begin position="107"/>
        <end position="131"/>
    </location>
</feature>
<reference evidence="3 4" key="1">
    <citation type="submission" date="2019-07" db="EMBL/GenBank/DDBJ databases">
        <title>Genomics analysis of Aphanomyces spp. identifies a new class of oomycete effector associated with host adaptation.</title>
        <authorList>
            <person name="Gaulin E."/>
        </authorList>
    </citation>
    <scope>NUCLEOTIDE SEQUENCE [LARGE SCALE GENOMIC DNA]</scope>
    <source>
        <strain evidence="3 4">ATCC 201684</strain>
    </source>
</reference>
<evidence type="ECO:0000313" key="4">
    <source>
        <dbReference type="Proteomes" id="UP000481153"/>
    </source>
</evidence>
<accession>A0A6G0XDM9</accession>
<dbReference type="AlphaFoldDB" id="A0A6G0XDM9"/>
<dbReference type="InterPro" id="IPR046347">
    <property type="entry name" value="bZIP_sf"/>
</dbReference>
<organism evidence="3 4">
    <name type="scientific">Aphanomyces euteiches</name>
    <dbReference type="NCBI Taxonomy" id="100861"/>
    <lineage>
        <taxon>Eukaryota</taxon>
        <taxon>Sar</taxon>
        <taxon>Stramenopiles</taxon>
        <taxon>Oomycota</taxon>
        <taxon>Saprolegniomycetes</taxon>
        <taxon>Saprolegniales</taxon>
        <taxon>Verrucalvaceae</taxon>
        <taxon>Aphanomyces</taxon>
    </lineage>
</organism>
<dbReference type="VEuPathDB" id="FungiDB:AeMF1_009279"/>
<dbReference type="PROSITE" id="PS50217">
    <property type="entry name" value="BZIP"/>
    <property type="match status" value="1"/>
</dbReference>
<gene>
    <name evidence="3" type="ORF">Ae201684_005817</name>
</gene>
<dbReference type="GO" id="GO:0003700">
    <property type="term" value="F:DNA-binding transcription factor activity"/>
    <property type="evidence" value="ECO:0007669"/>
    <property type="project" value="InterPro"/>
</dbReference>
<dbReference type="Gene3D" id="1.20.5.170">
    <property type="match status" value="1"/>
</dbReference>
<dbReference type="SMART" id="SM00338">
    <property type="entry name" value="BRLZ"/>
    <property type="match status" value="1"/>
</dbReference>